<gene>
    <name evidence="1" type="ORF">QJS04_geneDACA016269</name>
</gene>
<evidence type="ECO:0000313" key="2">
    <source>
        <dbReference type="Proteomes" id="UP001179952"/>
    </source>
</evidence>
<evidence type="ECO:0000313" key="1">
    <source>
        <dbReference type="EMBL" id="KAK1263907.1"/>
    </source>
</evidence>
<dbReference type="Proteomes" id="UP001179952">
    <property type="component" value="Unassembled WGS sequence"/>
</dbReference>
<accession>A0AAV9AI87</accession>
<protein>
    <submittedName>
        <fullName evidence="1">Uncharacterized protein</fullName>
    </submittedName>
</protein>
<comment type="caution">
    <text evidence="1">The sequence shown here is derived from an EMBL/GenBank/DDBJ whole genome shotgun (WGS) entry which is preliminary data.</text>
</comment>
<dbReference type="AlphaFoldDB" id="A0AAV9AI87"/>
<keyword evidence="2" id="KW-1185">Reference proteome</keyword>
<reference evidence="1" key="2">
    <citation type="submission" date="2023-06" db="EMBL/GenBank/DDBJ databases">
        <authorList>
            <person name="Ma L."/>
            <person name="Liu K.-W."/>
            <person name="Li Z."/>
            <person name="Hsiao Y.-Y."/>
            <person name="Qi Y."/>
            <person name="Fu T."/>
            <person name="Tang G."/>
            <person name="Zhang D."/>
            <person name="Sun W.-H."/>
            <person name="Liu D.-K."/>
            <person name="Li Y."/>
            <person name="Chen G.-Z."/>
            <person name="Liu X.-D."/>
            <person name="Liao X.-Y."/>
            <person name="Jiang Y.-T."/>
            <person name="Yu X."/>
            <person name="Hao Y."/>
            <person name="Huang J."/>
            <person name="Zhao X.-W."/>
            <person name="Ke S."/>
            <person name="Chen Y.-Y."/>
            <person name="Wu W.-L."/>
            <person name="Hsu J.-L."/>
            <person name="Lin Y.-F."/>
            <person name="Huang M.-D."/>
            <person name="Li C.-Y."/>
            <person name="Huang L."/>
            <person name="Wang Z.-W."/>
            <person name="Zhao X."/>
            <person name="Zhong W.-Y."/>
            <person name="Peng D.-H."/>
            <person name="Ahmad S."/>
            <person name="Lan S."/>
            <person name="Zhang J.-S."/>
            <person name="Tsai W.-C."/>
            <person name="Van De Peer Y."/>
            <person name="Liu Z.-J."/>
        </authorList>
    </citation>
    <scope>NUCLEOTIDE SEQUENCE</scope>
    <source>
        <strain evidence="1">SCP</strain>
        <tissue evidence="1">Leaves</tissue>
    </source>
</reference>
<dbReference type="EMBL" id="JAUJYN010000009">
    <property type="protein sequence ID" value="KAK1263907.1"/>
    <property type="molecule type" value="Genomic_DNA"/>
</dbReference>
<sequence>MAYKLNEISQYVAQPAPPSSDATYEVLKLSQLRRYGDIRLSENPVVDPEKGGIPRFVQVAHLAKAPILNGSEGRLLSGSCPHHNLSNVPSLTSGGLDRLLRMNRLRWAARRDNLPQSCLLNVPSKKAVWGRSGG</sequence>
<reference evidence="1" key="1">
    <citation type="journal article" date="2023" name="Nat. Commun.">
        <title>Diploid and tetraploid genomes of Acorus and the evolution of monocots.</title>
        <authorList>
            <person name="Ma L."/>
            <person name="Liu K.W."/>
            <person name="Li Z."/>
            <person name="Hsiao Y.Y."/>
            <person name="Qi Y."/>
            <person name="Fu T."/>
            <person name="Tang G.D."/>
            <person name="Zhang D."/>
            <person name="Sun W.H."/>
            <person name="Liu D.K."/>
            <person name="Li Y."/>
            <person name="Chen G.Z."/>
            <person name="Liu X.D."/>
            <person name="Liao X.Y."/>
            <person name="Jiang Y.T."/>
            <person name="Yu X."/>
            <person name="Hao Y."/>
            <person name="Huang J."/>
            <person name="Zhao X.W."/>
            <person name="Ke S."/>
            <person name="Chen Y.Y."/>
            <person name="Wu W.L."/>
            <person name="Hsu J.L."/>
            <person name="Lin Y.F."/>
            <person name="Huang M.D."/>
            <person name="Li C.Y."/>
            <person name="Huang L."/>
            <person name="Wang Z.W."/>
            <person name="Zhao X."/>
            <person name="Zhong W.Y."/>
            <person name="Peng D.H."/>
            <person name="Ahmad S."/>
            <person name="Lan S."/>
            <person name="Zhang J.S."/>
            <person name="Tsai W.C."/>
            <person name="Van de Peer Y."/>
            <person name="Liu Z.J."/>
        </authorList>
    </citation>
    <scope>NUCLEOTIDE SEQUENCE</scope>
    <source>
        <strain evidence="1">SCP</strain>
    </source>
</reference>
<name>A0AAV9AI87_ACOGR</name>
<organism evidence="1 2">
    <name type="scientific">Acorus gramineus</name>
    <name type="common">Dwarf sweet flag</name>
    <dbReference type="NCBI Taxonomy" id="55184"/>
    <lineage>
        <taxon>Eukaryota</taxon>
        <taxon>Viridiplantae</taxon>
        <taxon>Streptophyta</taxon>
        <taxon>Embryophyta</taxon>
        <taxon>Tracheophyta</taxon>
        <taxon>Spermatophyta</taxon>
        <taxon>Magnoliopsida</taxon>
        <taxon>Liliopsida</taxon>
        <taxon>Acoraceae</taxon>
        <taxon>Acorus</taxon>
    </lineage>
</organism>
<proteinExistence type="predicted"/>